<keyword evidence="1" id="KW-0378">Hydrolase</keyword>
<evidence type="ECO:0000313" key="1">
    <source>
        <dbReference type="EMBL" id="NPU66142.1"/>
    </source>
</evidence>
<dbReference type="PANTHER" id="PTHR10000:SF8">
    <property type="entry name" value="HAD SUPERFAMILY HYDROLASE-LIKE, TYPE 3"/>
    <property type="match status" value="1"/>
</dbReference>
<keyword evidence="2" id="KW-1185">Reference proteome</keyword>
<sequence>MTHIALVVSDVDGTLLTKDKVLTERAAKAARQLREAGIAFTITSSRPAIGMGFLIAPLQIDLPVGPFNGSSIIGPDMRPLEQSLIPAGAAERCIDLLHRRAIDIWVFTSDAWLTRNPDGDYVPNEQRAIRADPTIIDDFTPYLSSACKIVGASRDFELLARSESEMRELLGTEATAVRSQSYYLDITPPGRNKGTFVTAMAQRLGIPLDQVATIGDMHNDVAMFDVSGLSIAMGNASDDVKNKAKRITTSNQDEGFANAMEMILAENAQG</sequence>
<dbReference type="EMBL" id="JABFDN010000003">
    <property type="protein sequence ID" value="NPU66142.1"/>
    <property type="molecule type" value="Genomic_DNA"/>
</dbReference>
<dbReference type="SFLD" id="SFLDS00003">
    <property type="entry name" value="Haloacid_Dehalogenase"/>
    <property type="match status" value="1"/>
</dbReference>
<dbReference type="RefSeq" id="WP_172111203.1">
    <property type="nucleotide sequence ID" value="NZ_JABFDM010000001.1"/>
</dbReference>
<organism evidence="1 2">
    <name type="scientific">Bradyrhizobium aeschynomenes</name>
    <dbReference type="NCBI Taxonomy" id="2734909"/>
    <lineage>
        <taxon>Bacteria</taxon>
        <taxon>Pseudomonadati</taxon>
        <taxon>Pseudomonadota</taxon>
        <taxon>Alphaproteobacteria</taxon>
        <taxon>Hyphomicrobiales</taxon>
        <taxon>Nitrobacteraceae</taxon>
        <taxon>Bradyrhizobium</taxon>
    </lineage>
</organism>
<dbReference type="NCBIfam" id="TIGR01484">
    <property type="entry name" value="HAD-SF-IIB"/>
    <property type="match status" value="1"/>
</dbReference>
<dbReference type="CDD" id="cd07516">
    <property type="entry name" value="HAD_Pase"/>
    <property type="match status" value="1"/>
</dbReference>
<accession>A0ABX2CFN8</accession>
<dbReference type="Gene3D" id="3.40.50.1000">
    <property type="entry name" value="HAD superfamily/HAD-like"/>
    <property type="match status" value="1"/>
</dbReference>
<dbReference type="InterPro" id="IPR006379">
    <property type="entry name" value="HAD-SF_hydro_IIB"/>
</dbReference>
<dbReference type="InterPro" id="IPR036412">
    <property type="entry name" value="HAD-like_sf"/>
</dbReference>
<dbReference type="PROSITE" id="PS01228">
    <property type="entry name" value="COF_1"/>
    <property type="match status" value="1"/>
</dbReference>
<dbReference type="InterPro" id="IPR023214">
    <property type="entry name" value="HAD_sf"/>
</dbReference>
<dbReference type="InterPro" id="IPR000150">
    <property type="entry name" value="Cof"/>
</dbReference>
<dbReference type="SUPFAM" id="SSF56784">
    <property type="entry name" value="HAD-like"/>
    <property type="match status" value="1"/>
</dbReference>
<dbReference type="NCBIfam" id="TIGR00099">
    <property type="entry name" value="Cof-subfamily"/>
    <property type="match status" value="1"/>
</dbReference>
<evidence type="ECO:0000313" key="2">
    <source>
        <dbReference type="Proteomes" id="UP000886476"/>
    </source>
</evidence>
<dbReference type="SFLD" id="SFLDG01140">
    <property type="entry name" value="C2.B:_Phosphomannomutase_and_P"/>
    <property type="match status" value="1"/>
</dbReference>
<gene>
    <name evidence="1" type="ORF">HL667_14155</name>
</gene>
<dbReference type="Proteomes" id="UP000886476">
    <property type="component" value="Unassembled WGS sequence"/>
</dbReference>
<protein>
    <submittedName>
        <fullName evidence="1">HAD family hydrolase</fullName>
    </submittedName>
</protein>
<dbReference type="PANTHER" id="PTHR10000">
    <property type="entry name" value="PHOSPHOSERINE PHOSPHATASE"/>
    <property type="match status" value="1"/>
</dbReference>
<dbReference type="Pfam" id="PF08282">
    <property type="entry name" value="Hydrolase_3"/>
    <property type="match status" value="1"/>
</dbReference>
<comment type="caution">
    <text evidence="1">The sequence shown here is derived from an EMBL/GenBank/DDBJ whole genome shotgun (WGS) entry which is preliminary data.</text>
</comment>
<reference evidence="1" key="1">
    <citation type="submission" date="2020-05" db="EMBL/GenBank/DDBJ databases">
        <title>Nod-independent and nitrogen-fixing Bradyrhizobium aeschynomene sp. nov. isolated from nodules of Aeschynomene indica.</title>
        <authorList>
            <person name="Zhang Z."/>
        </authorList>
    </citation>
    <scope>NUCLEOTIDE SEQUENCE</scope>
    <source>
        <strain evidence="1">83012</strain>
    </source>
</reference>
<proteinExistence type="predicted"/>
<dbReference type="GO" id="GO:0016787">
    <property type="term" value="F:hydrolase activity"/>
    <property type="evidence" value="ECO:0007669"/>
    <property type="project" value="UniProtKB-KW"/>
</dbReference>
<name>A0ABX2CFN8_9BRAD</name>
<dbReference type="Gene3D" id="3.30.1240.10">
    <property type="match status" value="1"/>
</dbReference>